<keyword evidence="7" id="KW-1185">Reference proteome</keyword>
<feature type="region of interest" description="Disordered" evidence="5">
    <location>
        <begin position="264"/>
        <end position="293"/>
    </location>
</feature>
<dbReference type="OMA" id="GPPHENT"/>
<dbReference type="Proteomes" id="UP000030745">
    <property type="component" value="Unassembled WGS sequence"/>
</dbReference>
<name>A0A067CW26_SAPPC</name>
<evidence type="ECO:0000256" key="1">
    <source>
        <dbReference type="ARBA" id="ARBA00022737"/>
    </source>
</evidence>
<reference evidence="6 7" key="1">
    <citation type="journal article" date="2013" name="PLoS Genet.">
        <title>Distinctive expansion of potential virulence genes in the genome of the oomycete fish pathogen Saprolegnia parasitica.</title>
        <authorList>
            <person name="Jiang R.H."/>
            <person name="de Bruijn I."/>
            <person name="Haas B.J."/>
            <person name="Belmonte R."/>
            <person name="Lobach L."/>
            <person name="Christie J."/>
            <person name="van den Ackerveken G."/>
            <person name="Bottin A."/>
            <person name="Bulone V."/>
            <person name="Diaz-Moreno S.M."/>
            <person name="Dumas B."/>
            <person name="Fan L."/>
            <person name="Gaulin E."/>
            <person name="Govers F."/>
            <person name="Grenville-Briggs L.J."/>
            <person name="Horner N.R."/>
            <person name="Levin J.Z."/>
            <person name="Mammella M."/>
            <person name="Meijer H.J."/>
            <person name="Morris P."/>
            <person name="Nusbaum C."/>
            <person name="Oome S."/>
            <person name="Phillips A.J."/>
            <person name="van Rooyen D."/>
            <person name="Rzeszutek E."/>
            <person name="Saraiva M."/>
            <person name="Secombes C.J."/>
            <person name="Seidl M.F."/>
            <person name="Snel B."/>
            <person name="Stassen J.H."/>
            <person name="Sykes S."/>
            <person name="Tripathy S."/>
            <person name="van den Berg H."/>
            <person name="Vega-Arreguin J.C."/>
            <person name="Wawra S."/>
            <person name="Young S.K."/>
            <person name="Zeng Q."/>
            <person name="Dieguez-Uribeondo J."/>
            <person name="Russ C."/>
            <person name="Tyler B.M."/>
            <person name="van West P."/>
        </authorList>
    </citation>
    <scope>NUCLEOTIDE SEQUENCE [LARGE SCALE GENOMIC DNA]</scope>
    <source>
        <strain evidence="6 7">CBS 223.65</strain>
    </source>
</reference>
<dbReference type="InterPro" id="IPR002110">
    <property type="entry name" value="Ankyrin_rpt"/>
</dbReference>
<dbReference type="PANTHER" id="PTHR24171">
    <property type="entry name" value="ANKYRIN REPEAT DOMAIN-CONTAINING PROTEIN 39-RELATED"/>
    <property type="match status" value="1"/>
</dbReference>
<dbReference type="SUPFAM" id="SSF48403">
    <property type="entry name" value="Ankyrin repeat"/>
    <property type="match status" value="1"/>
</dbReference>
<feature type="repeat" description="ANK" evidence="3">
    <location>
        <begin position="177"/>
        <end position="209"/>
    </location>
</feature>
<feature type="coiled-coil region" evidence="4">
    <location>
        <begin position="297"/>
        <end position="354"/>
    </location>
</feature>
<dbReference type="RefSeq" id="XP_012194577.1">
    <property type="nucleotide sequence ID" value="XM_012339187.1"/>
</dbReference>
<feature type="compositionally biased region" description="Low complexity" evidence="5">
    <location>
        <begin position="264"/>
        <end position="287"/>
    </location>
</feature>
<evidence type="ECO:0000256" key="4">
    <source>
        <dbReference type="SAM" id="Coils"/>
    </source>
</evidence>
<dbReference type="GO" id="GO:0085020">
    <property type="term" value="P:protein K6-linked ubiquitination"/>
    <property type="evidence" value="ECO:0007669"/>
    <property type="project" value="TreeGrafter"/>
</dbReference>
<sequence>MQQELEAAHDGLFLAAEHGRADVLKALLDHGKDVLKLDAIRNAEGLTPLHVAVVHQKTDAVRALLSAGFAADAVVIPSKKPSKYTNKTAYDIALGLLPHRAMVQVFSQYIVQHVAMNDVLKVEELLRAGIDGATATDGPPHENTLLHWAASSNAVDVLSLLLRHYGHMPVLNQQNADGATALHEACHINSVECVQLLVDYGADLSLVGTRGYVQGKAPVEVASKKEITRIIAKGKITKRPDTNVGRSTEKQDEEDRDVVMAALTASPRARAPPASVPTTPAASNTPSLDSGNVRHQLEEKDALIAQLKESMEALVTDVNDRNLLGEHEAVLDYIRKLRAEKAVVERQLYDAEEHIVVQEEQMMGLKAQIRTDKDTIETLRKRTKRQRLGPAAPRQRVAPPPTSHRGPIVLRDPPPQPAIADVFDYASVRAKALAEPESFWHALLQFLWPFGNTAADEPRPGDEVVMTV</sequence>
<feature type="repeat" description="ANK" evidence="3">
    <location>
        <begin position="44"/>
        <end position="68"/>
    </location>
</feature>
<keyword evidence="4" id="KW-0175">Coiled coil</keyword>
<evidence type="ECO:0000313" key="7">
    <source>
        <dbReference type="Proteomes" id="UP000030745"/>
    </source>
</evidence>
<evidence type="ECO:0000256" key="5">
    <source>
        <dbReference type="SAM" id="MobiDB-lite"/>
    </source>
</evidence>
<dbReference type="KEGG" id="spar:SPRG_00980"/>
<keyword evidence="1" id="KW-0677">Repeat</keyword>
<dbReference type="PROSITE" id="PS50088">
    <property type="entry name" value="ANK_REPEAT"/>
    <property type="match status" value="3"/>
</dbReference>
<dbReference type="InterPro" id="IPR036770">
    <property type="entry name" value="Ankyrin_rpt-contain_sf"/>
</dbReference>
<dbReference type="PROSITE" id="PS50297">
    <property type="entry name" value="ANK_REP_REGION"/>
    <property type="match status" value="2"/>
</dbReference>
<gene>
    <name evidence="6" type="ORF">SPRG_00980</name>
</gene>
<organism evidence="6 7">
    <name type="scientific">Saprolegnia parasitica (strain CBS 223.65)</name>
    <dbReference type="NCBI Taxonomy" id="695850"/>
    <lineage>
        <taxon>Eukaryota</taxon>
        <taxon>Sar</taxon>
        <taxon>Stramenopiles</taxon>
        <taxon>Oomycota</taxon>
        <taxon>Saprolegniomycetes</taxon>
        <taxon>Saprolegniales</taxon>
        <taxon>Saprolegniaceae</taxon>
        <taxon>Saprolegnia</taxon>
    </lineage>
</organism>
<dbReference type="AlphaFoldDB" id="A0A067CW26"/>
<evidence type="ECO:0000313" key="6">
    <source>
        <dbReference type="EMBL" id="KDO34919.1"/>
    </source>
</evidence>
<proteinExistence type="predicted"/>
<protein>
    <submittedName>
        <fullName evidence="6">Uncharacterized protein</fullName>
    </submittedName>
</protein>
<dbReference type="GeneID" id="24123598"/>
<dbReference type="EMBL" id="KK583190">
    <property type="protein sequence ID" value="KDO34919.1"/>
    <property type="molecule type" value="Genomic_DNA"/>
</dbReference>
<dbReference type="PANTHER" id="PTHR24171:SF8">
    <property type="entry name" value="BRCA1-ASSOCIATED RING DOMAIN PROTEIN 1"/>
    <property type="match status" value="1"/>
</dbReference>
<feature type="repeat" description="ANK" evidence="3">
    <location>
        <begin position="7"/>
        <end position="39"/>
    </location>
</feature>
<dbReference type="GO" id="GO:0004842">
    <property type="term" value="F:ubiquitin-protein transferase activity"/>
    <property type="evidence" value="ECO:0007669"/>
    <property type="project" value="TreeGrafter"/>
</dbReference>
<feature type="region of interest" description="Disordered" evidence="5">
    <location>
        <begin position="383"/>
        <end position="413"/>
    </location>
</feature>
<dbReference type="Gene3D" id="1.25.40.20">
    <property type="entry name" value="Ankyrin repeat-containing domain"/>
    <property type="match status" value="2"/>
</dbReference>
<evidence type="ECO:0000256" key="3">
    <source>
        <dbReference type="PROSITE-ProRule" id="PRU00023"/>
    </source>
</evidence>
<dbReference type="SMART" id="SM00248">
    <property type="entry name" value="ANK"/>
    <property type="match status" value="4"/>
</dbReference>
<dbReference type="Pfam" id="PF12796">
    <property type="entry name" value="Ank_2"/>
    <property type="match status" value="2"/>
</dbReference>
<accession>A0A067CW26</accession>
<dbReference type="STRING" id="695850.A0A067CW26"/>
<dbReference type="VEuPathDB" id="FungiDB:SPRG_00980"/>
<dbReference type="OrthoDB" id="10057496at2759"/>
<evidence type="ECO:0000256" key="2">
    <source>
        <dbReference type="ARBA" id="ARBA00023043"/>
    </source>
</evidence>
<keyword evidence="2 3" id="KW-0040">ANK repeat</keyword>